<proteinExistence type="predicted"/>
<keyword evidence="3" id="KW-1185">Reference proteome</keyword>
<evidence type="ECO:0000313" key="3">
    <source>
        <dbReference type="Proteomes" id="UP001374535"/>
    </source>
</evidence>
<feature type="compositionally biased region" description="Low complexity" evidence="1">
    <location>
        <begin position="146"/>
        <end position="160"/>
    </location>
</feature>
<feature type="region of interest" description="Disordered" evidence="1">
    <location>
        <begin position="1"/>
        <end position="31"/>
    </location>
</feature>
<accession>A0AAQ3NHA8</accession>
<organism evidence="2 3">
    <name type="scientific">Vigna mungo</name>
    <name type="common">Black gram</name>
    <name type="synonym">Phaseolus mungo</name>
    <dbReference type="NCBI Taxonomy" id="3915"/>
    <lineage>
        <taxon>Eukaryota</taxon>
        <taxon>Viridiplantae</taxon>
        <taxon>Streptophyta</taxon>
        <taxon>Embryophyta</taxon>
        <taxon>Tracheophyta</taxon>
        <taxon>Spermatophyta</taxon>
        <taxon>Magnoliopsida</taxon>
        <taxon>eudicotyledons</taxon>
        <taxon>Gunneridae</taxon>
        <taxon>Pentapetalae</taxon>
        <taxon>rosids</taxon>
        <taxon>fabids</taxon>
        <taxon>Fabales</taxon>
        <taxon>Fabaceae</taxon>
        <taxon>Papilionoideae</taxon>
        <taxon>50 kb inversion clade</taxon>
        <taxon>NPAAA clade</taxon>
        <taxon>indigoferoid/millettioid clade</taxon>
        <taxon>Phaseoleae</taxon>
        <taxon>Vigna</taxon>
    </lineage>
</organism>
<dbReference type="AlphaFoldDB" id="A0AAQ3NHA8"/>
<sequence length="160" mass="18012">HRCRRPQVVSQGRAGEAASRRSRRRPPGSLPFLFARNRSQLRDLAAPAIADEIHDRKPRAEAAPVMPFAVGVVADHRDPMLLLLFARELYPSSVEHQRLEQGHHQCRELRPKLPPSLLHITASRVTIETNHRRRSWPPLSLPAFDSSSAPPNPLLSSANR</sequence>
<feature type="region of interest" description="Disordered" evidence="1">
    <location>
        <begin position="138"/>
        <end position="160"/>
    </location>
</feature>
<gene>
    <name evidence="2" type="ORF">V8G54_014306</name>
</gene>
<dbReference type="EMBL" id="CP144696">
    <property type="protein sequence ID" value="WVZ09776.1"/>
    <property type="molecule type" value="Genomic_DNA"/>
</dbReference>
<evidence type="ECO:0000256" key="1">
    <source>
        <dbReference type="SAM" id="MobiDB-lite"/>
    </source>
</evidence>
<dbReference type="Proteomes" id="UP001374535">
    <property type="component" value="Chromosome 5"/>
</dbReference>
<name>A0AAQ3NHA8_VIGMU</name>
<feature type="non-terminal residue" evidence="2">
    <location>
        <position position="1"/>
    </location>
</feature>
<protein>
    <submittedName>
        <fullName evidence="2">Uncharacterized protein</fullName>
    </submittedName>
</protein>
<reference evidence="2 3" key="1">
    <citation type="journal article" date="2023" name="Life. Sci Alliance">
        <title>Evolutionary insights into 3D genome organization and epigenetic landscape of Vigna mungo.</title>
        <authorList>
            <person name="Junaid A."/>
            <person name="Singh B."/>
            <person name="Bhatia S."/>
        </authorList>
    </citation>
    <scope>NUCLEOTIDE SEQUENCE [LARGE SCALE GENOMIC DNA]</scope>
    <source>
        <strain evidence="2">Urdbean</strain>
    </source>
</reference>
<evidence type="ECO:0000313" key="2">
    <source>
        <dbReference type="EMBL" id="WVZ09776.1"/>
    </source>
</evidence>